<dbReference type="GO" id="GO:0042301">
    <property type="term" value="F:phosphate ion binding"/>
    <property type="evidence" value="ECO:0007669"/>
    <property type="project" value="UniProtKB-UniRule"/>
</dbReference>
<evidence type="ECO:0000313" key="7">
    <source>
        <dbReference type="Proteomes" id="UP000594463"/>
    </source>
</evidence>
<dbReference type="InterPro" id="IPR024370">
    <property type="entry name" value="PBP_domain"/>
</dbReference>
<dbReference type="EMBL" id="CP065383">
    <property type="protein sequence ID" value="QPM66858.1"/>
    <property type="molecule type" value="Genomic_DNA"/>
</dbReference>
<feature type="domain" description="PBP" evidence="5">
    <location>
        <begin position="23"/>
        <end position="258"/>
    </location>
</feature>
<proteinExistence type="inferred from homology"/>
<gene>
    <name evidence="6" type="primary">pstS_2</name>
    <name evidence="6" type="ORF">RT761_00044</name>
</gene>
<dbReference type="KEGG" id="alam:RT761_00044"/>
<evidence type="ECO:0000256" key="3">
    <source>
        <dbReference type="ARBA" id="ARBA00022729"/>
    </source>
</evidence>
<protein>
    <recommendedName>
        <fullName evidence="4">Phosphate-binding protein</fullName>
    </recommendedName>
</protein>
<evidence type="ECO:0000313" key="6">
    <source>
        <dbReference type="EMBL" id="QPM66858.1"/>
    </source>
</evidence>
<dbReference type="Pfam" id="PF12849">
    <property type="entry name" value="PBP_like_2"/>
    <property type="match status" value="1"/>
</dbReference>
<dbReference type="PANTHER" id="PTHR30570">
    <property type="entry name" value="PERIPLASMIC PHOSPHATE BINDING COMPONENT OF PHOSPHATE ABC TRANSPORTER"/>
    <property type="match status" value="1"/>
</dbReference>
<dbReference type="Gene3D" id="3.40.190.10">
    <property type="entry name" value="Periplasmic binding protein-like II"/>
    <property type="match status" value="2"/>
</dbReference>
<reference evidence="6 7" key="1">
    <citation type="journal article" date="2021" name="Nat. Commun.">
        <title>Isolation of a member of the candidate phylum Atribacteria reveals a unique cell membrane structure.</title>
        <authorList>
            <person name="Taiki K."/>
            <person name="Nobu M.K."/>
            <person name="Kusada H."/>
            <person name="Meng X.-Y."/>
            <person name="Hosoki N."/>
            <person name="Uematsu K."/>
            <person name="Yoshioka H."/>
            <person name="Kamagata Y."/>
            <person name="Tamaki H."/>
        </authorList>
    </citation>
    <scope>NUCLEOTIDE SEQUENCE [LARGE SCALE GENOMIC DNA]</scope>
    <source>
        <strain evidence="6 7">RT761</strain>
    </source>
</reference>
<feature type="signal peptide" evidence="4">
    <location>
        <begin position="1"/>
        <end position="23"/>
    </location>
</feature>
<accession>A0A7T1AJ37</accession>
<sequence>MKKMIRFIFIFLAVFSFAFSAFSAEKLNVSGSTTVLPIMQIIAEEFMNQNPEVDITVSGGGSGVGIAALIDKIANVAMSSRKIKAEELDKAVAKGLSVQEFEIAKDAITVIVSPANTMMNQIDSHTLKQIYTGAITNWKDLNGEDKPIVVISRDTNSGTFEVFNEHILKKDQLAPTVLMLASNRAILDEVGNNPEAIGYVGLGYVTDQVKGLLLDGVEPTKENALNGSYSISRGLYLYTPDIPQGVTKDFIDYFFSEEGQTIVEEEGFIRIK</sequence>
<dbReference type="PANTHER" id="PTHR30570:SF1">
    <property type="entry name" value="PHOSPHATE-BINDING PROTEIN PSTS"/>
    <property type="match status" value="1"/>
</dbReference>
<comment type="similarity">
    <text evidence="1 4">Belongs to the PstS family.</text>
</comment>
<dbReference type="AlphaFoldDB" id="A0A7T1AJ37"/>
<evidence type="ECO:0000259" key="5">
    <source>
        <dbReference type="Pfam" id="PF12849"/>
    </source>
</evidence>
<keyword evidence="4" id="KW-0592">Phosphate transport</keyword>
<comment type="function">
    <text evidence="4">Involved in the system for phosphate transport across the cytoplasmic membrane.</text>
</comment>
<dbReference type="CDD" id="cd13653">
    <property type="entry name" value="PBP2_phosphate_like_1"/>
    <property type="match status" value="1"/>
</dbReference>
<dbReference type="InterPro" id="IPR050811">
    <property type="entry name" value="Phosphate_ABC_transporter"/>
</dbReference>
<name>A0A7T1AJ37_ATRLM</name>
<feature type="chain" id="PRO_5031592206" description="Phosphate-binding protein" evidence="4">
    <location>
        <begin position="24"/>
        <end position="272"/>
    </location>
</feature>
<dbReference type="RefSeq" id="WP_218112091.1">
    <property type="nucleotide sequence ID" value="NZ_CP065383.1"/>
</dbReference>
<organism evidence="6 7">
    <name type="scientific">Atribacter laminatus</name>
    <dbReference type="NCBI Taxonomy" id="2847778"/>
    <lineage>
        <taxon>Bacteria</taxon>
        <taxon>Pseudomonadati</taxon>
        <taxon>Atribacterota</taxon>
        <taxon>Atribacteria</taxon>
        <taxon>Atribacterales</taxon>
        <taxon>Atribacteraceae</taxon>
        <taxon>Atribacter</taxon>
    </lineage>
</organism>
<dbReference type="SUPFAM" id="SSF53850">
    <property type="entry name" value="Periplasmic binding protein-like II"/>
    <property type="match status" value="1"/>
</dbReference>
<dbReference type="InterPro" id="IPR011862">
    <property type="entry name" value="Phos-bd"/>
</dbReference>
<evidence type="ECO:0000256" key="1">
    <source>
        <dbReference type="ARBA" id="ARBA00008725"/>
    </source>
</evidence>
<dbReference type="NCBIfam" id="TIGR02136">
    <property type="entry name" value="ptsS_2"/>
    <property type="match status" value="1"/>
</dbReference>
<evidence type="ECO:0000256" key="4">
    <source>
        <dbReference type="RuleBase" id="RU367119"/>
    </source>
</evidence>
<keyword evidence="3 4" id="KW-0732">Signal</keyword>
<keyword evidence="7" id="KW-1185">Reference proteome</keyword>
<keyword evidence="2 4" id="KW-0813">Transport</keyword>
<dbReference type="GO" id="GO:0006817">
    <property type="term" value="P:phosphate ion transport"/>
    <property type="evidence" value="ECO:0007669"/>
    <property type="project" value="UniProtKB-UniRule"/>
</dbReference>
<dbReference type="Proteomes" id="UP000594463">
    <property type="component" value="Chromosome"/>
</dbReference>
<evidence type="ECO:0000256" key="2">
    <source>
        <dbReference type="ARBA" id="ARBA00022448"/>
    </source>
</evidence>